<name>A0AAW1PTP4_9CHLO</name>
<comment type="pathway">
    <text evidence="1">Protein modification; protein ubiquitination.</text>
</comment>
<dbReference type="SUPFAM" id="SSF54695">
    <property type="entry name" value="POZ domain"/>
    <property type="match status" value="1"/>
</dbReference>
<dbReference type="InterPro" id="IPR011333">
    <property type="entry name" value="SKP1/BTB/POZ_sf"/>
</dbReference>
<reference evidence="4 5" key="1">
    <citation type="journal article" date="2024" name="Nat. Commun.">
        <title>Phylogenomics reveals the evolutionary origins of lichenization in chlorophyte algae.</title>
        <authorList>
            <person name="Puginier C."/>
            <person name="Libourel C."/>
            <person name="Otte J."/>
            <person name="Skaloud P."/>
            <person name="Haon M."/>
            <person name="Grisel S."/>
            <person name="Petersen M."/>
            <person name="Berrin J.G."/>
            <person name="Delaux P.M."/>
            <person name="Dal Grande F."/>
            <person name="Keller J."/>
        </authorList>
    </citation>
    <scope>NUCLEOTIDE SEQUENCE [LARGE SCALE GENOMIC DNA]</scope>
    <source>
        <strain evidence="4 5">SAG 2043</strain>
    </source>
</reference>
<accession>A0AAW1PTP4</accession>
<evidence type="ECO:0000256" key="1">
    <source>
        <dbReference type="ARBA" id="ARBA00004906"/>
    </source>
</evidence>
<gene>
    <name evidence="4" type="ORF">WJX72_010546</name>
</gene>
<dbReference type="Gene3D" id="1.25.40.420">
    <property type="match status" value="1"/>
</dbReference>
<dbReference type="PANTHER" id="PTHR46336:SF3">
    <property type="entry name" value="BTB_POZ DOMAIN-CONTAINING PROTEIN POB1"/>
    <property type="match status" value="1"/>
</dbReference>
<dbReference type="EMBL" id="JALJOR010000008">
    <property type="protein sequence ID" value="KAK9813205.1"/>
    <property type="molecule type" value="Genomic_DNA"/>
</dbReference>
<dbReference type="InterPro" id="IPR000210">
    <property type="entry name" value="BTB/POZ_dom"/>
</dbReference>
<evidence type="ECO:0000313" key="4">
    <source>
        <dbReference type="EMBL" id="KAK9813205.1"/>
    </source>
</evidence>
<dbReference type="PANTHER" id="PTHR46336">
    <property type="entry name" value="OS02G0260700 PROTEIN"/>
    <property type="match status" value="1"/>
</dbReference>
<dbReference type="InterPro" id="IPR045890">
    <property type="entry name" value="POB1-like"/>
</dbReference>
<evidence type="ECO:0008006" key="6">
    <source>
        <dbReference type="Google" id="ProtNLM"/>
    </source>
</evidence>
<dbReference type="CDD" id="cd18186">
    <property type="entry name" value="BTB_POZ_ZBTB_KLHL-like"/>
    <property type="match status" value="1"/>
</dbReference>
<evidence type="ECO:0000259" key="2">
    <source>
        <dbReference type="Pfam" id="PF00651"/>
    </source>
</evidence>
<keyword evidence="5" id="KW-1185">Reference proteome</keyword>
<evidence type="ECO:0000259" key="3">
    <source>
        <dbReference type="Pfam" id="PF07707"/>
    </source>
</evidence>
<dbReference type="Pfam" id="PF00651">
    <property type="entry name" value="BTB"/>
    <property type="match status" value="1"/>
</dbReference>
<organism evidence="4 5">
    <name type="scientific">[Myrmecia] bisecta</name>
    <dbReference type="NCBI Taxonomy" id="41462"/>
    <lineage>
        <taxon>Eukaryota</taxon>
        <taxon>Viridiplantae</taxon>
        <taxon>Chlorophyta</taxon>
        <taxon>core chlorophytes</taxon>
        <taxon>Trebouxiophyceae</taxon>
        <taxon>Trebouxiales</taxon>
        <taxon>Trebouxiaceae</taxon>
        <taxon>Myrmecia</taxon>
    </lineage>
</organism>
<sequence>MGGRASKRLKTGTGSSETSFREAFQLPVSRARLAGASEVFRRQLVAWKPAPGKPLVIEILPGEEALFRQLVQFIYTEELDPALTHSEAELWRMLLLANFYAVDGCAAKCASLLDKPDLSLQLAIEICNVASEQAHCQKLADRAGTRIMETFGDWDTVCGVGALFQQFLVLPYKVVQVQSPQGWACIGVVAWSMVRDDLRVMVEKTVFSMVMAWLRHQAAPAAQLGALDVRYAHMTTAYLKGVVAEEAMFKSLPQHVTILIDALAHKPAPPPIQQLNLESKAGICHPRQHYATEAVKSQTFDIEVVVHELNTLEEAKTLDTIVFAGYKWVLQLIMKHADRVGMFLSYYIHDGVEADCRRLPTYALLAGITFTGYKEGYIKDEKMHFSFQIEMPLPQ</sequence>
<feature type="domain" description="BACK" evidence="3">
    <location>
        <begin position="194"/>
        <end position="243"/>
    </location>
</feature>
<comment type="caution">
    <text evidence="4">The sequence shown here is derived from an EMBL/GenBank/DDBJ whole genome shotgun (WGS) entry which is preliminary data.</text>
</comment>
<protein>
    <recommendedName>
        <fullName evidence="6">BTB domain-containing protein</fullName>
    </recommendedName>
</protein>
<dbReference type="Proteomes" id="UP001489004">
    <property type="component" value="Unassembled WGS sequence"/>
</dbReference>
<evidence type="ECO:0000313" key="5">
    <source>
        <dbReference type="Proteomes" id="UP001489004"/>
    </source>
</evidence>
<dbReference type="Pfam" id="PF07707">
    <property type="entry name" value="BACK"/>
    <property type="match status" value="1"/>
</dbReference>
<dbReference type="InterPro" id="IPR011705">
    <property type="entry name" value="BACK"/>
</dbReference>
<proteinExistence type="predicted"/>
<feature type="domain" description="BTB" evidence="2">
    <location>
        <begin position="25"/>
        <end position="115"/>
    </location>
</feature>
<dbReference type="AlphaFoldDB" id="A0AAW1PTP4"/>
<dbReference type="Gene3D" id="3.30.710.10">
    <property type="entry name" value="Potassium Channel Kv1.1, Chain A"/>
    <property type="match status" value="1"/>
</dbReference>